<reference evidence="1 2" key="1">
    <citation type="submission" date="2016-10" db="EMBL/GenBank/DDBJ databases">
        <authorList>
            <person name="de Groot N.N."/>
        </authorList>
    </citation>
    <scope>NUCLEOTIDE SEQUENCE [LARGE SCALE GENOMIC DNA]</scope>
    <source>
        <strain evidence="1 2">CGMCC 4.5727</strain>
    </source>
</reference>
<organism evidence="1 2">
    <name type="scientific">Streptomyces indicus</name>
    <dbReference type="NCBI Taxonomy" id="417292"/>
    <lineage>
        <taxon>Bacteria</taxon>
        <taxon>Bacillati</taxon>
        <taxon>Actinomycetota</taxon>
        <taxon>Actinomycetes</taxon>
        <taxon>Kitasatosporales</taxon>
        <taxon>Streptomycetaceae</taxon>
        <taxon>Streptomyces</taxon>
    </lineage>
</organism>
<dbReference type="SUPFAM" id="SSF101898">
    <property type="entry name" value="NHL repeat"/>
    <property type="match status" value="1"/>
</dbReference>
<evidence type="ECO:0008006" key="3">
    <source>
        <dbReference type="Google" id="ProtNLM"/>
    </source>
</evidence>
<accession>A0A1G9IYH2</accession>
<sequence length="311" mass="33799">MHHVPDFDYQHLAFSPDGDALWAWPAHNTTNAWDRSDTIDLRSGTVRSGRAWDTGIVEHPGGGLVATYNSDQGATLVLFARTDLASGPLRFLRRALIIDVDGYEAPVFSSDGRRFAIRGNAYEETLSVYEFPTLRLMLFTTLGDDEPDRLSSATGEGADVADWSRHNIAFDARPGVLWIGRPDGTLLELNLDEETVTPHPLLGGAPVTALGRLVTGDLVAATATGEVVLVAVAGGPHIPDREAMVEVVRTFVDSTSEVPDDDQDLERHLVLADGERSWDQDDLDSVTEASSADPTWLQVQAAVNKMRADGR</sequence>
<dbReference type="Proteomes" id="UP000199155">
    <property type="component" value="Unassembled WGS sequence"/>
</dbReference>
<proteinExistence type="predicted"/>
<protein>
    <recommendedName>
        <fullName evidence="3">WD40-like Beta Propeller Repeat</fullName>
    </recommendedName>
</protein>
<dbReference type="EMBL" id="FNFF01000026">
    <property type="protein sequence ID" value="SDL30003.1"/>
    <property type="molecule type" value="Genomic_DNA"/>
</dbReference>
<gene>
    <name evidence="1" type="ORF">SAMN05421806_1265</name>
</gene>
<evidence type="ECO:0000313" key="2">
    <source>
        <dbReference type="Proteomes" id="UP000199155"/>
    </source>
</evidence>
<evidence type="ECO:0000313" key="1">
    <source>
        <dbReference type="EMBL" id="SDL30003.1"/>
    </source>
</evidence>
<dbReference type="AlphaFoldDB" id="A0A1G9IYH2"/>
<name>A0A1G9IYH2_9ACTN</name>
<keyword evidence="2" id="KW-1185">Reference proteome</keyword>